<keyword evidence="4 5" id="KW-0663">Pyridoxal phosphate</keyword>
<proteinExistence type="inferred from homology"/>
<dbReference type="EMBL" id="QNZL01000238">
    <property type="protein sequence ID" value="RTZ77840.1"/>
    <property type="molecule type" value="Genomic_DNA"/>
</dbReference>
<dbReference type="EMBL" id="QNZJ01000247">
    <property type="protein sequence ID" value="RTZ84855.1"/>
    <property type="molecule type" value="Genomic_DNA"/>
</dbReference>
<evidence type="ECO:0000256" key="3">
    <source>
        <dbReference type="ARBA" id="ARBA00022679"/>
    </source>
</evidence>
<dbReference type="AlphaFoldDB" id="A0A432G303"/>
<name>A0A432G303_9DELT</name>
<keyword evidence="3 6" id="KW-0808">Transferase</keyword>
<dbReference type="InterPro" id="IPR015422">
    <property type="entry name" value="PyrdxlP-dep_Trfase_small"/>
</dbReference>
<organism evidence="6 8">
    <name type="scientific">SAR324 cluster bacterium</name>
    <dbReference type="NCBI Taxonomy" id="2024889"/>
    <lineage>
        <taxon>Bacteria</taxon>
        <taxon>Deltaproteobacteria</taxon>
        <taxon>SAR324 cluster</taxon>
    </lineage>
</organism>
<dbReference type="PANTHER" id="PTHR43094:SF1">
    <property type="entry name" value="AMINOTRANSFERASE CLASS-III"/>
    <property type="match status" value="1"/>
</dbReference>
<dbReference type="PIRSF" id="PIRSF000521">
    <property type="entry name" value="Transaminase_4ab_Lys_Orn"/>
    <property type="match status" value="1"/>
</dbReference>
<evidence type="ECO:0000313" key="9">
    <source>
        <dbReference type="Proteomes" id="UP000287719"/>
    </source>
</evidence>
<evidence type="ECO:0000256" key="4">
    <source>
        <dbReference type="ARBA" id="ARBA00022898"/>
    </source>
</evidence>
<sequence length="463" mass="51876">MRLEKIEEIQSFDNKNFVHPWEYMKDVGQKKRMFAEKAEGIYLYDENGEKLIDGPGGMWCVQIGYGRPEMAKAISDQILKVPYYSPWNMSSSPSAMLAHKIAERTPGDLNHVFFTTCGSTAVDSAIRFVHFYNNVLGRNKKKKIISREKSYHGSTYLSATMCGKDRDKDWMDTAKELVHFLPDVNPSRRPEKISVDEFLEEKISDLENAILTLGAENVGAFIAEPVLASGGVIVPPKGYHKRCLEVCRKYDVLYISDEVVTAFGRLGHWFASKEVFGIEPDIITCAKGLTSGYIPMGACIISDRIFSQISGDGSQYATFSNGYTYSGHPVSSAAALKNIEIIENEGLLEHVREISPYFQQRIKELRKLPLVGNTRGVGLVGCVECQIVDSESHDALEMDIAMGSRIDKHCQALGLIVRPLWNMCVFSPPLVITMEQIDEMFNILEKGIILTTDELSKEGLWKG</sequence>
<dbReference type="InterPro" id="IPR015421">
    <property type="entry name" value="PyrdxlP-dep_Trfase_major"/>
</dbReference>
<dbReference type="CDD" id="cd00610">
    <property type="entry name" value="OAT_like"/>
    <property type="match status" value="1"/>
</dbReference>
<dbReference type="InterPro" id="IPR015424">
    <property type="entry name" value="PyrdxlP-dep_Trfase"/>
</dbReference>
<dbReference type="Proteomes" id="UP000287719">
    <property type="component" value="Unassembled WGS sequence"/>
</dbReference>
<keyword evidence="2 6" id="KW-0032">Aminotransferase</keyword>
<evidence type="ECO:0000256" key="5">
    <source>
        <dbReference type="RuleBase" id="RU003560"/>
    </source>
</evidence>
<dbReference type="GO" id="GO:0030170">
    <property type="term" value="F:pyridoxal phosphate binding"/>
    <property type="evidence" value="ECO:0007669"/>
    <property type="project" value="InterPro"/>
</dbReference>
<protein>
    <submittedName>
        <fullName evidence="6">Aminotransferase</fullName>
    </submittedName>
</protein>
<dbReference type="FunFam" id="3.40.640.10:FF:000014">
    <property type="entry name" value="Adenosylmethionine-8-amino-7-oxononanoate aminotransferase, probable"/>
    <property type="match status" value="1"/>
</dbReference>
<dbReference type="NCBIfam" id="NF005447">
    <property type="entry name" value="PRK07036.1"/>
    <property type="match status" value="1"/>
</dbReference>
<gene>
    <name evidence="7" type="ORF">DSY95_05635</name>
    <name evidence="6" type="ORF">DSY97_08995</name>
</gene>
<evidence type="ECO:0000313" key="6">
    <source>
        <dbReference type="EMBL" id="RTZ77840.1"/>
    </source>
</evidence>
<dbReference type="SUPFAM" id="SSF53383">
    <property type="entry name" value="PLP-dependent transferases"/>
    <property type="match status" value="1"/>
</dbReference>
<accession>A0A432G303</accession>
<dbReference type="GO" id="GO:0008483">
    <property type="term" value="F:transaminase activity"/>
    <property type="evidence" value="ECO:0007669"/>
    <property type="project" value="UniProtKB-KW"/>
</dbReference>
<reference evidence="8 9" key="1">
    <citation type="submission" date="2018-06" db="EMBL/GenBank/DDBJ databases">
        <title>Combined omics and stable isotope probing to characterize newly discovered Mariana Back-Arc vent microbial communities.</title>
        <authorList>
            <person name="Trembath-Reichert E."/>
            <person name="Huber J.A."/>
        </authorList>
    </citation>
    <scope>NUCLEOTIDE SEQUENCE [LARGE SCALE GENOMIC DNA]</scope>
    <source>
        <strain evidence="7">MAG 54</strain>
        <strain evidence="6">MAG 63_1</strain>
    </source>
</reference>
<evidence type="ECO:0000313" key="7">
    <source>
        <dbReference type="EMBL" id="RTZ84855.1"/>
    </source>
</evidence>
<comment type="caution">
    <text evidence="6">The sequence shown here is derived from an EMBL/GenBank/DDBJ whole genome shotgun (WGS) entry which is preliminary data.</text>
</comment>
<evidence type="ECO:0000313" key="8">
    <source>
        <dbReference type="Proteomes" id="UP000286801"/>
    </source>
</evidence>
<dbReference type="PANTHER" id="PTHR43094">
    <property type="entry name" value="AMINOTRANSFERASE"/>
    <property type="match status" value="1"/>
</dbReference>
<evidence type="ECO:0000256" key="2">
    <source>
        <dbReference type="ARBA" id="ARBA00022576"/>
    </source>
</evidence>
<comment type="similarity">
    <text evidence="1 5">Belongs to the class-III pyridoxal-phosphate-dependent aminotransferase family.</text>
</comment>
<dbReference type="Gene3D" id="3.40.640.10">
    <property type="entry name" value="Type I PLP-dependent aspartate aminotransferase-like (Major domain)"/>
    <property type="match status" value="1"/>
</dbReference>
<dbReference type="Pfam" id="PF00202">
    <property type="entry name" value="Aminotran_3"/>
    <property type="match status" value="1"/>
</dbReference>
<dbReference type="Gene3D" id="3.90.1150.10">
    <property type="entry name" value="Aspartate Aminotransferase, domain 1"/>
    <property type="match status" value="1"/>
</dbReference>
<dbReference type="InterPro" id="IPR005814">
    <property type="entry name" value="Aminotrans_3"/>
</dbReference>
<dbReference type="PROSITE" id="PS00600">
    <property type="entry name" value="AA_TRANSFER_CLASS_3"/>
    <property type="match status" value="1"/>
</dbReference>
<evidence type="ECO:0000256" key="1">
    <source>
        <dbReference type="ARBA" id="ARBA00008954"/>
    </source>
</evidence>
<dbReference type="InterPro" id="IPR049704">
    <property type="entry name" value="Aminotrans_3_PPA_site"/>
</dbReference>
<dbReference type="Proteomes" id="UP000286801">
    <property type="component" value="Unassembled WGS sequence"/>
</dbReference>